<organism evidence="2">
    <name type="scientific">Rhizophora mucronata</name>
    <name type="common">Asiatic mangrove</name>
    <dbReference type="NCBI Taxonomy" id="61149"/>
    <lineage>
        <taxon>Eukaryota</taxon>
        <taxon>Viridiplantae</taxon>
        <taxon>Streptophyta</taxon>
        <taxon>Embryophyta</taxon>
        <taxon>Tracheophyta</taxon>
        <taxon>Spermatophyta</taxon>
        <taxon>Magnoliopsida</taxon>
        <taxon>eudicotyledons</taxon>
        <taxon>Gunneridae</taxon>
        <taxon>Pentapetalae</taxon>
        <taxon>rosids</taxon>
        <taxon>fabids</taxon>
        <taxon>Malpighiales</taxon>
        <taxon>Rhizophoraceae</taxon>
        <taxon>Rhizophora</taxon>
    </lineage>
</organism>
<proteinExistence type="predicted"/>
<dbReference type="EMBL" id="GGEC01072029">
    <property type="protein sequence ID" value="MBX52513.1"/>
    <property type="molecule type" value="Transcribed_RNA"/>
</dbReference>
<protein>
    <submittedName>
        <fullName evidence="2">Uncharacterized protein</fullName>
    </submittedName>
</protein>
<keyword evidence="1" id="KW-0472">Membrane</keyword>
<keyword evidence="1" id="KW-1133">Transmembrane helix</keyword>
<accession>A0A2P2PCU4</accession>
<keyword evidence="1" id="KW-0812">Transmembrane</keyword>
<feature type="transmembrane region" description="Helical" evidence="1">
    <location>
        <begin position="12"/>
        <end position="36"/>
    </location>
</feature>
<evidence type="ECO:0000313" key="2">
    <source>
        <dbReference type="EMBL" id="MBX52513.1"/>
    </source>
</evidence>
<evidence type="ECO:0000256" key="1">
    <source>
        <dbReference type="SAM" id="Phobius"/>
    </source>
</evidence>
<dbReference type="AlphaFoldDB" id="A0A2P2PCU4"/>
<reference evidence="2" key="1">
    <citation type="submission" date="2018-02" db="EMBL/GenBank/DDBJ databases">
        <title>Rhizophora mucronata_Transcriptome.</title>
        <authorList>
            <person name="Meera S.P."/>
            <person name="Sreeshan A."/>
            <person name="Augustine A."/>
        </authorList>
    </citation>
    <scope>NUCLEOTIDE SEQUENCE</scope>
    <source>
        <tissue evidence="2">Leaf</tissue>
    </source>
</reference>
<name>A0A2P2PCU4_RHIMU</name>
<sequence>MTHHIDMLRLHIHCFAFKSHILAIMILVFAVALYIYDIGSMSQDLC</sequence>